<keyword evidence="7" id="KW-1185">Reference proteome</keyword>
<evidence type="ECO:0000256" key="5">
    <source>
        <dbReference type="SAM" id="Phobius"/>
    </source>
</evidence>
<proteinExistence type="predicted"/>
<feature type="transmembrane region" description="Helical" evidence="5">
    <location>
        <begin position="98"/>
        <end position="114"/>
    </location>
</feature>
<reference evidence="6 7" key="1">
    <citation type="submission" date="2024-01" db="EMBL/GenBank/DDBJ databases">
        <title>Pedobacter sp. nov., isolated from oil-contaminated soil.</title>
        <authorList>
            <person name="Le N.T.T."/>
        </authorList>
    </citation>
    <scope>NUCLEOTIDE SEQUENCE [LARGE SCALE GENOMIC DNA]</scope>
    <source>
        <strain evidence="6 7">VNH31</strain>
    </source>
</reference>
<gene>
    <name evidence="6" type="ORF">VRU49_10875</name>
</gene>
<accession>A0ABU7H3L1</accession>
<feature type="transmembrane region" description="Helical" evidence="5">
    <location>
        <begin position="74"/>
        <end position="92"/>
    </location>
</feature>
<keyword evidence="4 5" id="KW-0472">Membrane</keyword>
<dbReference type="EMBL" id="JAZDQU010000002">
    <property type="protein sequence ID" value="MEE1885919.1"/>
    <property type="molecule type" value="Genomic_DNA"/>
</dbReference>
<name>A0ABU7H3L1_9SPHI</name>
<evidence type="ECO:0000256" key="3">
    <source>
        <dbReference type="ARBA" id="ARBA00022989"/>
    </source>
</evidence>
<evidence type="ECO:0000256" key="1">
    <source>
        <dbReference type="ARBA" id="ARBA00004141"/>
    </source>
</evidence>
<dbReference type="InterPro" id="IPR032808">
    <property type="entry name" value="DoxX"/>
</dbReference>
<dbReference type="Proteomes" id="UP001337681">
    <property type="component" value="Unassembled WGS sequence"/>
</dbReference>
<sequence length="126" mass="14147">MKSKFIFIASLLFGLVFINSGLNKFFNYMPMPADLPEKMVKLNAAFVEIGWLLPLVAIVEIIAGLLFIFTKTRALAAVMIFPIMVGVMLIHTLQAPEGLLIASILFLINIWVLYENRGKYKGLINE</sequence>
<evidence type="ECO:0000256" key="2">
    <source>
        <dbReference type="ARBA" id="ARBA00022692"/>
    </source>
</evidence>
<keyword evidence="2 5" id="KW-0812">Transmembrane</keyword>
<dbReference type="RefSeq" id="WP_330146810.1">
    <property type="nucleotide sequence ID" value="NZ_JAZDQU010000002.1"/>
</dbReference>
<protein>
    <submittedName>
        <fullName evidence="6">DoxX family membrane protein</fullName>
    </submittedName>
</protein>
<keyword evidence="3 5" id="KW-1133">Transmembrane helix</keyword>
<comment type="caution">
    <text evidence="6">The sequence shown here is derived from an EMBL/GenBank/DDBJ whole genome shotgun (WGS) entry which is preliminary data.</text>
</comment>
<evidence type="ECO:0000313" key="7">
    <source>
        <dbReference type="Proteomes" id="UP001337681"/>
    </source>
</evidence>
<comment type="subcellular location">
    <subcellularLocation>
        <location evidence="1">Membrane</location>
        <topology evidence="1">Multi-pass membrane protein</topology>
    </subcellularLocation>
</comment>
<evidence type="ECO:0000313" key="6">
    <source>
        <dbReference type="EMBL" id="MEE1885919.1"/>
    </source>
</evidence>
<evidence type="ECO:0000256" key="4">
    <source>
        <dbReference type="ARBA" id="ARBA00023136"/>
    </source>
</evidence>
<organism evidence="6 7">
    <name type="scientific">Pedobacter flavus</name>
    <dbReference type="NCBI Taxonomy" id="3113906"/>
    <lineage>
        <taxon>Bacteria</taxon>
        <taxon>Pseudomonadati</taxon>
        <taxon>Bacteroidota</taxon>
        <taxon>Sphingobacteriia</taxon>
        <taxon>Sphingobacteriales</taxon>
        <taxon>Sphingobacteriaceae</taxon>
        <taxon>Pedobacter</taxon>
    </lineage>
</organism>
<feature type="transmembrane region" description="Helical" evidence="5">
    <location>
        <begin position="44"/>
        <end position="67"/>
    </location>
</feature>
<dbReference type="Pfam" id="PF07681">
    <property type="entry name" value="DoxX"/>
    <property type="match status" value="1"/>
</dbReference>